<dbReference type="GO" id="GO:0005634">
    <property type="term" value="C:nucleus"/>
    <property type="evidence" value="ECO:0007669"/>
    <property type="project" value="TreeGrafter"/>
</dbReference>
<sequence>MASVLNVHWNSLELPQPPQSTIHLESNSGVNIQQFTESIRSLENLLQRVNLDFAGALCSRLIYKIKLKFRTTKWLQLIEKINQALRKLLHLNLSLVLKKIIELSSSTDHTLPSQSLLEWLLIKLQGFARLLTRLIVTSHRVGVMFRQCLAIGHNWHIIVVLMSLSSQIWTNCQLLLHHTFNTYRVVQQTIQSLPVQKRWTSSQLPADLAVWIAEEINTLELESVDMFRIPLPQLQAHSTHLDNLSSLDNTALGVSSTWDDLGEAISREDLFDKPSEVLDTLSKPELGEQIALQPNDSHVSSEINSASKEKVKKKKKKLKQREQDDEIDRTDETKDNTVNETCRVNSNGKIKQKLKNNRAKSEDRNNTTRHALKTKTNAFPEERLKVDSIPSERVLSLKSEVFQDKCTKKVKRLKNKALMKPKISTINPTEQENGFEKPVDSAIVKKSGPSSQHSVESISSKTKHKSKRKALLFAAGDIIVNKKPKTKQCHLGYPIVKRMEKEIRRKESAKKKDKNQKKMQFNVFNVEKAFHQVPHL</sequence>
<dbReference type="AlphaFoldDB" id="A0A8D8VEX2"/>
<dbReference type="GO" id="GO:0045747">
    <property type="term" value="P:positive regulation of Notch signaling pathway"/>
    <property type="evidence" value="ECO:0007669"/>
    <property type="project" value="TreeGrafter"/>
</dbReference>
<feature type="compositionally biased region" description="Polar residues" evidence="1">
    <location>
        <begin position="292"/>
        <end position="306"/>
    </location>
</feature>
<feature type="region of interest" description="Disordered" evidence="1">
    <location>
        <begin position="290"/>
        <end position="369"/>
    </location>
</feature>
<evidence type="ECO:0000259" key="2">
    <source>
        <dbReference type="Pfam" id="PF14780"/>
    </source>
</evidence>
<accession>A0A8D8VEX2</accession>
<dbReference type="EMBL" id="HBUF01364077">
    <property type="protein sequence ID" value="CAG6722589.1"/>
    <property type="molecule type" value="Transcribed_RNA"/>
</dbReference>
<evidence type="ECO:0000256" key="1">
    <source>
        <dbReference type="SAM" id="MobiDB-lite"/>
    </source>
</evidence>
<dbReference type="InterPro" id="IPR052835">
    <property type="entry name" value="Nepro"/>
</dbReference>
<feature type="compositionally biased region" description="Basic residues" evidence="1">
    <location>
        <begin position="310"/>
        <end position="319"/>
    </location>
</feature>
<feature type="compositionally biased region" description="Polar residues" evidence="1">
    <location>
        <begin position="338"/>
        <end position="349"/>
    </location>
</feature>
<dbReference type="InterPro" id="IPR027951">
    <property type="entry name" value="Nepro_N"/>
</dbReference>
<proteinExistence type="predicted"/>
<reference evidence="3" key="1">
    <citation type="submission" date="2021-05" db="EMBL/GenBank/DDBJ databases">
        <authorList>
            <person name="Alioto T."/>
            <person name="Alioto T."/>
            <person name="Gomez Garrido J."/>
        </authorList>
    </citation>
    <scope>NUCLEOTIDE SEQUENCE</scope>
</reference>
<evidence type="ECO:0000313" key="3">
    <source>
        <dbReference type="EMBL" id="CAG6722589.1"/>
    </source>
</evidence>
<protein>
    <submittedName>
        <fullName evidence="3">Protein nepro homolog</fullName>
    </submittedName>
</protein>
<dbReference type="Pfam" id="PF14780">
    <property type="entry name" value="NEPRO_N"/>
    <property type="match status" value="1"/>
</dbReference>
<feature type="domain" description="Nucleolus and neural progenitor protein-like N-terminal" evidence="2">
    <location>
        <begin position="9"/>
        <end position="184"/>
    </location>
</feature>
<name>A0A8D8VEX2_9HEMI</name>
<dbReference type="PANTHER" id="PTHR34761:SF1">
    <property type="entry name" value="NUCLEOLUS AND NEURAL PROGENITOR PROTEIN"/>
    <property type="match status" value="1"/>
</dbReference>
<organism evidence="3">
    <name type="scientific">Cacopsylla melanoneura</name>
    <dbReference type="NCBI Taxonomy" id="428564"/>
    <lineage>
        <taxon>Eukaryota</taxon>
        <taxon>Metazoa</taxon>
        <taxon>Ecdysozoa</taxon>
        <taxon>Arthropoda</taxon>
        <taxon>Hexapoda</taxon>
        <taxon>Insecta</taxon>
        <taxon>Pterygota</taxon>
        <taxon>Neoptera</taxon>
        <taxon>Paraneoptera</taxon>
        <taxon>Hemiptera</taxon>
        <taxon>Sternorrhyncha</taxon>
        <taxon>Psylloidea</taxon>
        <taxon>Psyllidae</taxon>
        <taxon>Psyllinae</taxon>
        <taxon>Cacopsylla</taxon>
    </lineage>
</organism>
<dbReference type="PANTHER" id="PTHR34761">
    <property type="entry name" value="NUCLEOLUS AND NEURAL PROGENITOR PROTEIN"/>
    <property type="match status" value="1"/>
</dbReference>